<dbReference type="EMBL" id="CABDUW010002344">
    <property type="protein sequence ID" value="VTJ86413.1"/>
    <property type="molecule type" value="Genomic_DNA"/>
</dbReference>
<organism evidence="3 4">
    <name type="scientific">Marmota monax</name>
    <name type="common">Woodchuck</name>
    <dbReference type="NCBI Taxonomy" id="9995"/>
    <lineage>
        <taxon>Eukaryota</taxon>
        <taxon>Metazoa</taxon>
        <taxon>Chordata</taxon>
        <taxon>Craniata</taxon>
        <taxon>Vertebrata</taxon>
        <taxon>Euteleostomi</taxon>
        <taxon>Mammalia</taxon>
        <taxon>Eutheria</taxon>
        <taxon>Euarchontoglires</taxon>
        <taxon>Glires</taxon>
        <taxon>Rodentia</taxon>
        <taxon>Sciuromorpha</taxon>
        <taxon>Sciuridae</taxon>
        <taxon>Xerinae</taxon>
        <taxon>Marmotini</taxon>
        <taxon>Marmota</taxon>
    </lineage>
</organism>
<reference evidence="2" key="2">
    <citation type="submission" date="2020-08" db="EMBL/GenBank/DDBJ databases">
        <authorList>
            <person name="Shumante A."/>
            <person name="Zimin A.V."/>
            <person name="Puiu D."/>
            <person name="Salzberg S.L."/>
        </authorList>
    </citation>
    <scope>NUCLEOTIDE SEQUENCE</scope>
    <source>
        <strain evidence="2">WC2-LM</strain>
        <tissue evidence="2">Liver</tissue>
    </source>
</reference>
<dbReference type="AlphaFoldDB" id="A0A5E4CX69"/>
<accession>A0A5E4CX69</accession>
<dbReference type="Proteomes" id="UP000335636">
    <property type="component" value="Unassembled WGS sequence"/>
</dbReference>
<evidence type="ECO:0000256" key="1">
    <source>
        <dbReference type="SAM" id="MobiDB-lite"/>
    </source>
</evidence>
<proteinExistence type="predicted"/>
<keyword evidence="4" id="KW-1185">Reference proteome</keyword>
<evidence type="ECO:0000313" key="4">
    <source>
        <dbReference type="Proteomes" id="UP000335636"/>
    </source>
</evidence>
<dbReference type="Proteomes" id="UP000662637">
    <property type="component" value="Unassembled WGS sequence"/>
</dbReference>
<name>A0A5E4CX69_MARMO</name>
<dbReference type="EMBL" id="WJEC01006593">
    <property type="protein sequence ID" value="KAF7472061.1"/>
    <property type="molecule type" value="Genomic_DNA"/>
</dbReference>
<evidence type="ECO:0000313" key="2">
    <source>
        <dbReference type="EMBL" id="KAF7472061.1"/>
    </source>
</evidence>
<feature type="region of interest" description="Disordered" evidence="1">
    <location>
        <begin position="87"/>
        <end position="107"/>
    </location>
</feature>
<evidence type="ECO:0000313" key="3">
    <source>
        <dbReference type="EMBL" id="VTJ86413.1"/>
    </source>
</evidence>
<reference evidence="3 4" key="1">
    <citation type="submission" date="2019-04" db="EMBL/GenBank/DDBJ databases">
        <authorList>
            <person name="Alioto T."/>
            <person name="Alioto T."/>
        </authorList>
    </citation>
    <scope>NUCLEOTIDE SEQUENCE [LARGE SCALE GENOMIC DNA]</scope>
</reference>
<feature type="compositionally biased region" description="Acidic residues" evidence="1">
    <location>
        <begin position="87"/>
        <end position="106"/>
    </location>
</feature>
<sequence>MATPMERITAIATEASAIRATSQGLKFLIMLPTVPGEAVLTVVTLEVVTTVLVPLELDDDEEDVFILGRVDPEEMVVFDPEEVVVGDPEEGAVDDPEEGAVGDPEEGAVFCPEEVAVGDPEEGDVGDPEEVVEVVPEEVAVDDPGRVLAVLSVAIVVLPLVATAD</sequence>
<protein>
    <submittedName>
        <fullName evidence="3">Uncharacterized protein</fullName>
    </submittedName>
</protein>
<gene>
    <name evidence="2" type="ORF">GHT09_016956</name>
    <name evidence="3" type="ORF">MONAX_5E012313</name>
</gene>